<feature type="domain" description="Serpin" evidence="3">
    <location>
        <begin position="61"/>
        <end position="419"/>
    </location>
</feature>
<dbReference type="SUPFAM" id="SSF56574">
    <property type="entry name" value="Serpins"/>
    <property type="match status" value="1"/>
</dbReference>
<feature type="signal peptide" evidence="2">
    <location>
        <begin position="1"/>
        <end position="26"/>
    </location>
</feature>
<dbReference type="EMBL" id="JAHBOH010000001">
    <property type="protein sequence ID" value="MBT0994913.1"/>
    <property type="molecule type" value="Genomic_DNA"/>
</dbReference>
<gene>
    <name evidence="4" type="ORF">KIN34_11530</name>
</gene>
<dbReference type="InterPro" id="IPR023795">
    <property type="entry name" value="Serpin_CS"/>
</dbReference>
<organism evidence="4 5">
    <name type="scientific">Cellulomonas fulva</name>
    <dbReference type="NCBI Taxonomy" id="2835530"/>
    <lineage>
        <taxon>Bacteria</taxon>
        <taxon>Bacillati</taxon>
        <taxon>Actinomycetota</taxon>
        <taxon>Actinomycetes</taxon>
        <taxon>Micrococcales</taxon>
        <taxon>Cellulomonadaceae</taxon>
        <taxon>Cellulomonas</taxon>
    </lineage>
</organism>
<dbReference type="InterPro" id="IPR000215">
    <property type="entry name" value="Serpin_fam"/>
</dbReference>
<proteinExistence type="inferred from homology"/>
<dbReference type="InterPro" id="IPR036186">
    <property type="entry name" value="Serpin_sf"/>
</dbReference>
<dbReference type="Gene3D" id="2.30.39.10">
    <property type="entry name" value="Alpha-1-antitrypsin, domain 1"/>
    <property type="match status" value="1"/>
</dbReference>
<dbReference type="RefSeq" id="WP_214350593.1">
    <property type="nucleotide sequence ID" value="NZ_JAHBOH010000001.1"/>
</dbReference>
<feature type="chain" id="PRO_5046937429" evidence="2">
    <location>
        <begin position="27"/>
        <end position="421"/>
    </location>
</feature>
<keyword evidence="2" id="KW-0732">Signal</keyword>
<accession>A0ABS5U0I0</accession>
<dbReference type="Proteomes" id="UP000722125">
    <property type="component" value="Unassembled WGS sequence"/>
</dbReference>
<evidence type="ECO:0000256" key="1">
    <source>
        <dbReference type="RuleBase" id="RU000411"/>
    </source>
</evidence>
<dbReference type="InterPro" id="IPR042185">
    <property type="entry name" value="Serpin_sf_2"/>
</dbReference>
<dbReference type="InterPro" id="IPR042178">
    <property type="entry name" value="Serpin_sf_1"/>
</dbReference>
<evidence type="ECO:0000256" key="2">
    <source>
        <dbReference type="SAM" id="SignalP"/>
    </source>
</evidence>
<dbReference type="PANTHER" id="PTHR11461:SF211">
    <property type="entry name" value="GH10112P-RELATED"/>
    <property type="match status" value="1"/>
</dbReference>
<sequence length="421" mass="43072">MTARRAAPARWAAPAVLVALAGCAGAPSGDEPAPAVEFEQLALEDAAAVDGVVAATWRLGVEALRTGEEPASAIVSPSSLVTALAMLAEGAPPAAAGPLDDALGAAGQERTDAVNALQGALARYGGDPAVLQDDELPRVPMVHAAQQVVVDDDHELVPDFLDRLRAGYGAGVLRTDLGSSAGIDDLSDWVRQHTGGLVEKSGIVPDAALVAVLQDAIALAAAWEQPFDAALTSDETFHVAGDEPVTVPTMRGMPETVVVEQDGWQAVRLPYTDDLAADVLLPPAGSAAAADPATADAGALAELSAALDEATPSLVAVRMPVIDLATKLDLLPLLGELGITGVPYEVVTSGPAHLGQAVQQAVLQVDEAGTRAAAVTELGLLESAGPRPEHEVVVDRPFLVVVRDGTTEWPLFLAAVLDPRG</sequence>
<comment type="similarity">
    <text evidence="1">Belongs to the serpin family.</text>
</comment>
<dbReference type="Gene3D" id="3.30.497.10">
    <property type="entry name" value="Antithrombin, subunit I, domain 2"/>
    <property type="match status" value="1"/>
</dbReference>
<dbReference type="PROSITE" id="PS00284">
    <property type="entry name" value="SERPIN"/>
    <property type="match status" value="1"/>
</dbReference>
<dbReference type="InterPro" id="IPR023796">
    <property type="entry name" value="Serpin_dom"/>
</dbReference>
<evidence type="ECO:0000313" key="5">
    <source>
        <dbReference type="Proteomes" id="UP000722125"/>
    </source>
</evidence>
<name>A0ABS5U0I0_9CELL</name>
<keyword evidence="5" id="KW-1185">Reference proteome</keyword>
<dbReference type="Pfam" id="PF00079">
    <property type="entry name" value="Serpin"/>
    <property type="match status" value="1"/>
</dbReference>
<dbReference type="PROSITE" id="PS51257">
    <property type="entry name" value="PROKAR_LIPOPROTEIN"/>
    <property type="match status" value="1"/>
</dbReference>
<protein>
    <submittedName>
        <fullName evidence="4">Serpin family protein</fullName>
    </submittedName>
</protein>
<reference evidence="4 5" key="1">
    <citation type="submission" date="2021-05" db="EMBL/GenBank/DDBJ databases">
        <title>Description of Cellulomonas sp. DKR-3 sp. nov.</title>
        <authorList>
            <person name="Dahal R.H."/>
            <person name="Chaudhary D.K."/>
        </authorList>
    </citation>
    <scope>NUCLEOTIDE SEQUENCE [LARGE SCALE GENOMIC DNA]</scope>
    <source>
        <strain evidence="4 5">DKR-3</strain>
    </source>
</reference>
<evidence type="ECO:0000259" key="3">
    <source>
        <dbReference type="SMART" id="SM00093"/>
    </source>
</evidence>
<comment type="caution">
    <text evidence="4">The sequence shown here is derived from an EMBL/GenBank/DDBJ whole genome shotgun (WGS) entry which is preliminary data.</text>
</comment>
<dbReference type="PANTHER" id="PTHR11461">
    <property type="entry name" value="SERINE PROTEASE INHIBITOR, SERPIN"/>
    <property type="match status" value="1"/>
</dbReference>
<dbReference type="SMART" id="SM00093">
    <property type="entry name" value="SERPIN"/>
    <property type="match status" value="1"/>
</dbReference>
<evidence type="ECO:0000313" key="4">
    <source>
        <dbReference type="EMBL" id="MBT0994913.1"/>
    </source>
</evidence>